<evidence type="ECO:0000256" key="4">
    <source>
        <dbReference type="ARBA" id="ARBA00022989"/>
    </source>
</evidence>
<evidence type="ECO:0000313" key="8">
    <source>
        <dbReference type="EMBL" id="GJT26369.1"/>
    </source>
</evidence>
<gene>
    <name evidence="8" type="ORF">Tco_0906644</name>
</gene>
<keyword evidence="2" id="KW-0813">Transport</keyword>
<evidence type="ECO:0000256" key="6">
    <source>
        <dbReference type="SAM" id="Phobius"/>
    </source>
</evidence>
<evidence type="ECO:0000256" key="1">
    <source>
        <dbReference type="ARBA" id="ARBA00004141"/>
    </source>
</evidence>
<evidence type="ECO:0000256" key="2">
    <source>
        <dbReference type="ARBA" id="ARBA00022448"/>
    </source>
</evidence>
<reference evidence="8" key="2">
    <citation type="submission" date="2022-01" db="EMBL/GenBank/DDBJ databases">
        <authorList>
            <person name="Yamashiro T."/>
            <person name="Shiraishi A."/>
            <person name="Satake H."/>
            <person name="Nakayama K."/>
        </authorList>
    </citation>
    <scope>NUCLEOTIDE SEQUENCE</scope>
</reference>
<dbReference type="EMBL" id="BQNB010014287">
    <property type="protein sequence ID" value="GJT26369.1"/>
    <property type="molecule type" value="Genomic_DNA"/>
</dbReference>
<keyword evidence="9" id="KW-1185">Reference proteome</keyword>
<protein>
    <submittedName>
        <fullName evidence="8">ABC transporter G family member 9-like protein</fullName>
    </submittedName>
</protein>
<dbReference type="InterPro" id="IPR013525">
    <property type="entry name" value="ABC2_TM"/>
</dbReference>
<accession>A0ABQ5CN82</accession>
<comment type="caution">
    <text evidence="8">The sequence shown here is derived from an EMBL/GenBank/DDBJ whole genome shotgun (WGS) entry which is preliminary data.</text>
</comment>
<name>A0ABQ5CN82_9ASTR</name>
<comment type="subcellular location">
    <subcellularLocation>
        <location evidence="1">Membrane</location>
        <topology evidence="1">Multi-pass membrane protein</topology>
    </subcellularLocation>
</comment>
<evidence type="ECO:0000256" key="5">
    <source>
        <dbReference type="ARBA" id="ARBA00023136"/>
    </source>
</evidence>
<dbReference type="PANTHER" id="PTHR48041">
    <property type="entry name" value="ABC TRANSPORTER G FAMILY MEMBER 28"/>
    <property type="match status" value="1"/>
</dbReference>
<evidence type="ECO:0000313" key="9">
    <source>
        <dbReference type="Proteomes" id="UP001151760"/>
    </source>
</evidence>
<dbReference type="Pfam" id="PF01061">
    <property type="entry name" value="ABC2_membrane"/>
    <property type="match status" value="1"/>
</dbReference>
<dbReference type="PANTHER" id="PTHR48041:SF22">
    <property type="entry name" value="ABC TRANSPORTER G FAMILY MEMBER 9"/>
    <property type="match status" value="1"/>
</dbReference>
<dbReference type="Proteomes" id="UP001151760">
    <property type="component" value="Unassembled WGS sequence"/>
</dbReference>
<feature type="transmembrane region" description="Helical" evidence="6">
    <location>
        <begin position="140"/>
        <end position="160"/>
    </location>
</feature>
<organism evidence="8 9">
    <name type="scientific">Tanacetum coccineum</name>
    <dbReference type="NCBI Taxonomy" id="301880"/>
    <lineage>
        <taxon>Eukaryota</taxon>
        <taxon>Viridiplantae</taxon>
        <taxon>Streptophyta</taxon>
        <taxon>Embryophyta</taxon>
        <taxon>Tracheophyta</taxon>
        <taxon>Spermatophyta</taxon>
        <taxon>Magnoliopsida</taxon>
        <taxon>eudicotyledons</taxon>
        <taxon>Gunneridae</taxon>
        <taxon>Pentapetalae</taxon>
        <taxon>asterids</taxon>
        <taxon>campanulids</taxon>
        <taxon>Asterales</taxon>
        <taxon>Asteraceae</taxon>
        <taxon>Asteroideae</taxon>
        <taxon>Anthemideae</taxon>
        <taxon>Anthemidinae</taxon>
        <taxon>Tanacetum</taxon>
    </lineage>
</organism>
<keyword evidence="4 6" id="KW-1133">Transmembrane helix</keyword>
<evidence type="ECO:0000256" key="3">
    <source>
        <dbReference type="ARBA" id="ARBA00022692"/>
    </source>
</evidence>
<feature type="transmembrane region" description="Helical" evidence="6">
    <location>
        <begin position="217"/>
        <end position="236"/>
    </location>
</feature>
<reference evidence="8" key="1">
    <citation type="journal article" date="2022" name="Int. J. Mol. Sci.">
        <title>Draft Genome of Tanacetum Coccineum: Genomic Comparison of Closely Related Tanacetum-Family Plants.</title>
        <authorList>
            <person name="Yamashiro T."/>
            <person name="Shiraishi A."/>
            <person name="Nakayama K."/>
            <person name="Satake H."/>
        </authorList>
    </citation>
    <scope>NUCLEOTIDE SEQUENCE</scope>
</reference>
<sequence>MSSGGGGGGGSGDADNGVDDREKVSFAYDSIMKQTTGFVTEDDILYPHLTFTETLVFTALLHLHKSLIKQQMVEQAEAVINQLGLTKCKTSIIGLDSTTAQRIVLTLWELTRGGISSDESSQNAETESDTNHIQDQSGLLFFYIDFSGFFPLFHAIFTFPQEREMLEKERSSGMYKLSSYFMVRTSHDQTLDTGLLDGWAQTRRLALGALVMDLKSAVVLGSVIMLSFMLAGGYYVQNVPPFISWIKYASYLQALVGISI</sequence>
<proteinExistence type="predicted"/>
<keyword evidence="5 6" id="KW-0472">Membrane</keyword>
<dbReference type="InterPro" id="IPR050352">
    <property type="entry name" value="ABCG_transporters"/>
</dbReference>
<evidence type="ECO:0000259" key="7">
    <source>
        <dbReference type="Pfam" id="PF01061"/>
    </source>
</evidence>
<keyword evidence="3 6" id="KW-0812">Transmembrane</keyword>
<feature type="domain" description="ABC-2 type transporter transmembrane" evidence="7">
    <location>
        <begin position="127"/>
        <end position="184"/>
    </location>
</feature>